<evidence type="ECO:0000313" key="3">
    <source>
        <dbReference type="Proteomes" id="UP001141806"/>
    </source>
</evidence>
<name>A0A9Q0GRS3_9MAGN</name>
<dbReference type="InterPro" id="IPR009976">
    <property type="entry name" value="Sec10-like"/>
</dbReference>
<dbReference type="AlphaFoldDB" id="A0A9Q0GRS3"/>
<protein>
    <recommendedName>
        <fullName evidence="1">Exocyst complex component Sec10 N-terminal domain-containing protein</fullName>
    </recommendedName>
</protein>
<dbReference type="GO" id="GO:0006887">
    <property type="term" value="P:exocytosis"/>
    <property type="evidence" value="ECO:0007669"/>
    <property type="project" value="TreeGrafter"/>
</dbReference>
<keyword evidence="3" id="KW-1185">Reference proteome</keyword>
<dbReference type="InterPro" id="IPR048625">
    <property type="entry name" value="Sec10_N"/>
</dbReference>
<sequence>MPRLHLCPLNDRGTEDRKEWSAEEDGLCDSFGRLDSRISSVEQTAAIIGDHLQMKESKDGSKSDTVAKSSSIGSLPLILDIDDFKGKWTQIFLGEETDSLEGHGNLSGNDALPNGNLQVPSDVAKSAEGVSTPLFPEVDALFFLFKNSCKELVDLRQQGKKLSTLIKINAYGFHQLRSKHIMEKGVDGLFDSFARLDSRISSVGQTAAKIGDHLQVN</sequence>
<comment type="caution">
    <text evidence="2">The sequence shown here is derived from an EMBL/GenBank/DDBJ whole genome shotgun (WGS) entry which is preliminary data.</text>
</comment>
<dbReference type="PANTHER" id="PTHR12100">
    <property type="entry name" value="SEC10"/>
    <property type="match status" value="1"/>
</dbReference>
<dbReference type="Proteomes" id="UP001141806">
    <property type="component" value="Unassembled WGS sequence"/>
</dbReference>
<dbReference type="Pfam" id="PF20667">
    <property type="entry name" value="Sec10_N"/>
    <property type="match status" value="1"/>
</dbReference>
<gene>
    <name evidence="2" type="ORF">NE237_028112</name>
</gene>
<evidence type="ECO:0000259" key="1">
    <source>
        <dbReference type="Pfam" id="PF20667"/>
    </source>
</evidence>
<evidence type="ECO:0000313" key="2">
    <source>
        <dbReference type="EMBL" id="KAJ4951280.1"/>
    </source>
</evidence>
<feature type="domain" description="Exocyst complex component Sec10 N-terminal" evidence="1">
    <location>
        <begin position="143"/>
        <end position="215"/>
    </location>
</feature>
<dbReference type="GO" id="GO:0000145">
    <property type="term" value="C:exocyst"/>
    <property type="evidence" value="ECO:0007669"/>
    <property type="project" value="TreeGrafter"/>
</dbReference>
<dbReference type="PANTHER" id="PTHR12100:SF0">
    <property type="entry name" value="EXOCYST COMPLEX COMPONENT 5"/>
    <property type="match status" value="1"/>
</dbReference>
<reference evidence="2" key="1">
    <citation type="journal article" date="2023" name="Plant J.">
        <title>The genome of the king protea, Protea cynaroides.</title>
        <authorList>
            <person name="Chang J."/>
            <person name="Duong T.A."/>
            <person name="Schoeman C."/>
            <person name="Ma X."/>
            <person name="Roodt D."/>
            <person name="Barker N."/>
            <person name="Li Z."/>
            <person name="Van de Peer Y."/>
            <person name="Mizrachi E."/>
        </authorList>
    </citation>
    <scope>NUCLEOTIDE SEQUENCE</scope>
    <source>
        <tissue evidence="2">Young leaves</tissue>
    </source>
</reference>
<accession>A0A9Q0GRS3</accession>
<dbReference type="EMBL" id="JAMYWD010000012">
    <property type="protein sequence ID" value="KAJ4951280.1"/>
    <property type="molecule type" value="Genomic_DNA"/>
</dbReference>
<proteinExistence type="predicted"/>
<organism evidence="2 3">
    <name type="scientific">Protea cynaroides</name>
    <dbReference type="NCBI Taxonomy" id="273540"/>
    <lineage>
        <taxon>Eukaryota</taxon>
        <taxon>Viridiplantae</taxon>
        <taxon>Streptophyta</taxon>
        <taxon>Embryophyta</taxon>
        <taxon>Tracheophyta</taxon>
        <taxon>Spermatophyta</taxon>
        <taxon>Magnoliopsida</taxon>
        <taxon>Proteales</taxon>
        <taxon>Proteaceae</taxon>
        <taxon>Protea</taxon>
    </lineage>
</organism>
<dbReference type="GO" id="GO:0006893">
    <property type="term" value="P:Golgi to plasma membrane transport"/>
    <property type="evidence" value="ECO:0007669"/>
    <property type="project" value="TreeGrafter"/>
</dbReference>
<dbReference type="OrthoDB" id="125856at2759"/>